<evidence type="ECO:0000259" key="4">
    <source>
        <dbReference type="Pfam" id="PF04586"/>
    </source>
</evidence>
<protein>
    <submittedName>
        <fullName evidence="5">HK97 family phage prohead protease</fullName>
    </submittedName>
</protein>
<evidence type="ECO:0000256" key="3">
    <source>
        <dbReference type="ARBA" id="ARBA00022801"/>
    </source>
</evidence>
<comment type="caution">
    <text evidence="5">The sequence shown here is derived from an EMBL/GenBank/DDBJ whole genome shotgun (WGS) entry which is preliminary data.</text>
</comment>
<dbReference type="RefSeq" id="WP_263847478.1">
    <property type="nucleotide sequence ID" value="NZ_JAOWKW010000004.1"/>
</dbReference>
<evidence type="ECO:0000256" key="1">
    <source>
        <dbReference type="ARBA" id="ARBA00022612"/>
    </source>
</evidence>
<evidence type="ECO:0000313" key="5">
    <source>
        <dbReference type="EMBL" id="MCV2878516.1"/>
    </source>
</evidence>
<dbReference type="GO" id="GO:0008233">
    <property type="term" value="F:peptidase activity"/>
    <property type="evidence" value="ECO:0007669"/>
    <property type="project" value="UniProtKB-KW"/>
</dbReference>
<dbReference type="EMBL" id="JAOWKW010000004">
    <property type="protein sequence ID" value="MCV2878516.1"/>
    <property type="molecule type" value="Genomic_DNA"/>
</dbReference>
<evidence type="ECO:0000256" key="2">
    <source>
        <dbReference type="ARBA" id="ARBA00022670"/>
    </source>
</evidence>
<gene>
    <name evidence="5" type="ORF">OE699_06580</name>
</gene>
<proteinExistence type="predicted"/>
<organism evidence="5 6">
    <name type="scientific">Sedimentimonas flavescens</name>
    <dbReference type="NCBI Taxonomy" id="2851012"/>
    <lineage>
        <taxon>Bacteria</taxon>
        <taxon>Pseudomonadati</taxon>
        <taxon>Pseudomonadota</taxon>
        <taxon>Alphaproteobacteria</taxon>
        <taxon>Rhodobacterales</taxon>
        <taxon>Rhodobacter group</taxon>
        <taxon>Sedimentimonas</taxon>
    </lineage>
</organism>
<reference evidence="5 6" key="1">
    <citation type="submission" date="2022-10" db="EMBL/GenBank/DDBJ databases">
        <title>Sinirhodobacter sp. nov., isolated from ocean surface sediments.</title>
        <authorList>
            <person name="He W."/>
            <person name="Wang L."/>
            <person name="Zhang D.-F."/>
        </authorList>
    </citation>
    <scope>NUCLEOTIDE SEQUENCE [LARGE SCALE GENOMIC DNA]</scope>
    <source>
        <strain evidence="5 6">WL0115</strain>
    </source>
</reference>
<dbReference type="InterPro" id="IPR054613">
    <property type="entry name" value="Peptidase_S78_dom"/>
</dbReference>
<dbReference type="SUPFAM" id="SSF50789">
    <property type="entry name" value="Herpes virus serine proteinase, assemblin"/>
    <property type="match status" value="1"/>
</dbReference>
<dbReference type="Pfam" id="PF04586">
    <property type="entry name" value="Peptidase_S78"/>
    <property type="match status" value="1"/>
</dbReference>
<dbReference type="NCBIfam" id="TIGR01543">
    <property type="entry name" value="proheadase_HK97"/>
    <property type="match status" value="1"/>
</dbReference>
<keyword evidence="2 5" id="KW-0645">Protease</keyword>
<keyword evidence="3" id="KW-0378">Hydrolase</keyword>
<feature type="domain" description="Prohead serine protease" evidence="4">
    <location>
        <begin position="22"/>
        <end position="159"/>
    </location>
</feature>
<name>A0ABT2ZXQ5_9RHOB</name>
<keyword evidence="6" id="KW-1185">Reference proteome</keyword>
<evidence type="ECO:0000313" key="6">
    <source>
        <dbReference type="Proteomes" id="UP001526166"/>
    </source>
</evidence>
<keyword evidence="1" id="KW-1188">Viral release from host cell</keyword>
<dbReference type="InterPro" id="IPR006433">
    <property type="entry name" value="Prohead_protease"/>
</dbReference>
<sequence>MKTRDYGLELKFSQAGEAVQVTDGTVIEGYASLYGVPDQGGDVVQPGAYARSLERLRARSGSVKMLWQHDPAQPIGVWDEIREDARGLYVKGRLLLDVERAREAAALIGAGAIDGLSIGYRTVSAQKDAKGQRLLAELELWEVSLVTFPMLREARVAAKGDSPDPETWREMVEALNGAAAELARR</sequence>
<dbReference type="Proteomes" id="UP001526166">
    <property type="component" value="Unassembled WGS sequence"/>
</dbReference>
<accession>A0ABT2ZXQ5</accession>
<dbReference type="GO" id="GO:0006508">
    <property type="term" value="P:proteolysis"/>
    <property type="evidence" value="ECO:0007669"/>
    <property type="project" value="UniProtKB-KW"/>
</dbReference>